<reference evidence="1" key="1">
    <citation type="submission" date="2018-06" db="EMBL/GenBank/DDBJ databases">
        <authorList>
            <person name="Zhirakovskaya E."/>
        </authorList>
    </citation>
    <scope>NUCLEOTIDE SEQUENCE</scope>
</reference>
<proteinExistence type="predicted"/>
<name>A0A3B1A529_9ZZZZ</name>
<accession>A0A3B1A529</accession>
<dbReference type="PROSITE" id="PS51257">
    <property type="entry name" value="PROKAR_LIPOPROTEIN"/>
    <property type="match status" value="1"/>
</dbReference>
<dbReference type="AlphaFoldDB" id="A0A3B1A529"/>
<protein>
    <submittedName>
        <fullName evidence="1">Putative lipoprotein</fullName>
    </submittedName>
</protein>
<evidence type="ECO:0000313" key="1">
    <source>
        <dbReference type="EMBL" id="VAW88834.1"/>
    </source>
</evidence>
<dbReference type="Pfam" id="PF13036">
    <property type="entry name" value="LpoB"/>
    <property type="match status" value="1"/>
</dbReference>
<dbReference type="InterPro" id="IPR014094">
    <property type="entry name" value="LpoB"/>
</dbReference>
<dbReference type="Gene3D" id="3.40.50.10610">
    <property type="entry name" value="ABC-type transport auxiliary lipoprotein component"/>
    <property type="match status" value="1"/>
</dbReference>
<organism evidence="1">
    <name type="scientific">hydrothermal vent metagenome</name>
    <dbReference type="NCBI Taxonomy" id="652676"/>
    <lineage>
        <taxon>unclassified sequences</taxon>
        <taxon>metagenomes</taxon>
        <taxon>ecological metagenomes</taxon>
    </lineage>
</organism>
<sequence length="205" mass="23560">MKKQNCKILLTTALLLPIFLLSGCMPTKVSRVDTDTEIALTDRWNDQDSRLVAEEMIADMLSYPWLRKFKQAHPGKEPTITIQRIKNKSHEHISTETFVNDIKRAVMRSGVAEFIVSGEERERLRAELKQQDTYASENSRMEMGEEMGANFALSGSINSMVDQLDGKRVTSYQVDIKLINLQTTREVWNGQKKIKKLMERSKFGF</sequence>
<keyword evidence="1" id="KW-0449">Lipoprotein</keyword>
<dbReference type="EMBL" id="UOFP01000238">
    <property type="protein sequence ID" value="VAW88834.1"/>
    <property type="molecule type" value="Genomic_DNA"/>
</dbReference>
<gene>
    <name evidence="1" type="ORF">MNBD_GAMMA18-1238</name>
</gene>